<feature type="region of interest" description="Disordered" evidence="1">
    <location>
        <begin position="125"/>
        <end position="148"/>
    </location>
</feature>
<organism evidence="3 5">
    <name type="scientific">Pyrenophora tritici-repentis</name>
    <dbReference type="NCBI Taxonomy" id="45151"/>
    <lineage>
        <taxon>Eukaryota</taxon>
        <taxon>Fungi</taxon>
        <taxon>Dikarya</taxon>
        <taxon>Ascomycota</taxon>
        <taxon>Pezizomycotina</taxon>
        <taxon>Dothideomycetes</taxon>
        <taxon>Pleosporomycetidae</taxon>
        <taxon>Pleosporales</taxon>
        <taxon>Pleosporineae</taxon>
        <taxon>Pleosporaceae</taxon>
        <taxon>Pyrenophora</taxon>
    </lineage>
</organism>
<evidence type="ECO:0000256" key="1">
    <source>
        <dbReference type="SAM" id="MobiDB-lite"/>
    </source>
</evidence>
<evidence type="ECO:0000313" key="2">
    <source>
        <dbReference type="EMBL" id="KAF7575356.1"/>
    </source>
</evidence>
<dbReference type="AlphaFoldDB" id="A0A2W1HDA9"/>
<evidence type="ECO:0000313" key="5">
    <source>
        <dbReference type="Proteomes" id="UP000249757"/>
    </source>
</evidence>
<name>A0A2W1HDA9_9PLEO</name>
<comment type="caution">
    <text evidence="3">The sequence shown here is derived from an EMBL/GenBank/DDBJ whole genome shotgun (WGS) entry which is preliminary data.</text>
</comment>
<protein>
    <submittedName>
        <fullName evidence="3">Uncharacterized protein</fullName>
    </submittedName>
</protein>
<dbReference type="Proteomes" id="UP000249757">
    <property type="component" value="Unassembled WGS sequence"/>
</dbReference>
<dbReference type="EMBL" id="NRDI02000007">
    <property type="protein sequence ID" value="KAI1514902.1"/>
    <property type="molecule type" value="Genomic_DNA"/>
</dbReference>
<sequence>MDDSAIMAESSFMDGHSFMDGSAIMDELAIINDHAIMDDPMIIEDPAIIDNPAFMDEPSFIAQEMEARYKYEKGKSNEAEEHNYTTTKETFVREVATYFKGKPDVIYGIKIASNQHRDPFALVDEKSSASNRGRARAESSIPDTSVATASDARCTAENTFREALTQTPPVDNDGQISYPPSAYCCIVSIMNPNNIDMNAIGILYEFRNYFFVVVPTPPANNQEVLMPRYGFMPEWAVGRYLKVEWEMLKKYKVVLGTVGIGACGADAGKKEWNVHSAKIQLKRAACLEMAKELAVWLAEKEERDLSPAKDNVVRRSLERALFQKMCRLDAEWVWKEQNMLVDAENFMQDFMVYEE</sequence>
<reference evidence="3" key="2">
    <citation type="submission" date="2021-05" db="EMBL/GenBank/DDBJ databases">
        <authorList>
            <person name="Moolhuijzen P.M."/>
            <person name="Moffat C.S."/>
        </authorList>
    </citation>
    <scope>NUCLEOTIDE SEQUENCE</scope>
    <source>
        <strain evidence="3">86-124</strain>
    </source>
</reference>
<keyword evidence="5" id="KW-1185">Reference proteome</keyword>
<dbReference type="EMBL" id="NQIK02000002">
    <property type="protein sequence ID" value="KAF7575356.1"/>
    <property type="molecule type" value="Genomic_DNA"/>
</dbReference>
<evidence type="ECO:0000313" key="4">
    <source>
        <dbReference type="Proteomes" id="UP000245464"/>
    </source>
</evidence>
<proteinExistence type="predicted"/>
<reference evidence="3" key="3">
    <citation type="journal article" date="2022" name="bioRxiv">
        <title>A global pangenome for the wheat fungal pathogen Pyrenophora tritici-repentis and prediction of effector protein structural homology.</title>
        <authorList>
            <person name="Moolhuijzen P."/>
            <person name="See P.T."/>
            <person name="Shi G."/>
            <person name="Powell H.R."/>
            <person name="Cockram J."/>
            <person name="Jorgensen L.N."/>
            <person name="Benslimane H."/>
            <person name="Strelkov S.E."/>
            <person name="Turner J."/>
            <person name="Liu Z."/>
            <person name="Moffat C.S."/>
        </authorList>
    </citation>
    <scope>NUCLEOTIDE SEQUENCE</scope>
    <source>
        <strain evidence="3">86-124</strain>
    </source>
</reference>
<accession>A0A2W1HDA9</accession>
<reference evidence="5" key="4">
    <citation type="journal article" date="2022" name="Microb. Genom.">
        <title>A global pangenome for the wheat fungal pathogen Pyrenophora tritici-repentis and prediction of effector protein structural homology.</title>
        <authorList>
            <person name="Moolhuijzen P.M."/>
            <person name="See P.T."/>
            <person name="Shi G."/>
            <person name="Powell H.R."/>
            <person name="Cockram J."/>
            <person name="Jorgensen L.N."/>
            <person name="Benslimane H."/>
            <person name="Strelkov S.E."/>
            <person name="Turner J."/>
            <person name="Liu Z."/>
            <person name="Moffat C.S."/>
        </authorList>
    </citation>
    <scope>NUCLEOTIDE SEQUENCE [LARGE SCALE GENOMIC DNA]</scope>
</reference>
<gene>
    <name evidence="3" type="ORF">Ptr86124_006225</name>
    <name evidence="2" type="ORF">PtrM4_069800</name>
</gene>
<dbReference type="Proteomes" id="UP000245464">
    <property type="component" value="Chromosome 2"/>
</dbReference>
<reference evidence="2 4" key="1">
    <citation type="journal article" date="2018" name="BMC Genomics">
        <title>Comparative genomics of the wheat fungal pathogen Pyrenophora tritici-repentis reveals chromosomal variations and genome plasticity.</title>
        <authorList>
            <person name="Moolhuijzen P."/>
            <person name="See P.T."/>
            <person name="Hane J.K."/>
            <person name="Shi G."/>
            <person name="Liu Z."/>
            <person name="Oliver R.P."/>
            <person name="Moffat C.S."/>
        </authorList>
    </citation>
    <scope>NUCLEOTIDE SEQUENCE [LARGE SCALE GENOMIC DNA]</scope>
    <source>
        <strain evidence="2">M4</strain>
    </source>
</reference>
<evidence type="ECO:0000313" key="3">
    <source>
        <dbReference type="EMBL" id="KAI1514902.1"/>
    </source>
</evidence>